<dbReference type="Proteomes" id="UP000078240">
    <property type="component" value="Unassembled WGS sequence"/>
</dbReference>
<evidence type="ECO:0000259" key="2">
    <source>
        <dbReference type="Pfam" id="PF02230"/>
    </source>
</evidence>
<dbReference type="EMBL" id="LSBH01000001">
    <property type="protein sequence ID" value="OAQ86343.1"/>
    <property type="molecule type" value="Genomic_DNA"/>
</dbReference>
<feature type="domain" description="Phospholipase/carboxylesterase/thioesterase" evidence="2">
    <location>
        <begin position="21"/>
        <end position="185"/>
    </location>
</feature>
<sequence length="299" mass="33846">MPPRLDDYDGASSHAFGNIYILPPSGMHYNTVIFLHGRGSTGREFCEDLSQGVMSNLRTLQNALRCRGFRLVFPTAPLVFSRGLTEWTPAWLEEFFYDLDQLDVDQHDMVTQNIVDGTEFLHNLIVEETNRLRGNARKLFIVGYSDGGSIGLWTLLTLPPAVQALGGFIGINTTLPFGPSIKRHMRGEVGLPRPNDPYEEQRCRQDEFVTDKLTMILRPIRRGSPEPPPRVCRTPILMMHGVNNKIVDINLADEALITLGTMGFATQWFTYTGEEEDAHWITEPEGFDDIFRFIVGSYH</sequence>
<comment type="caution">
    <text evidence="3">The sequence shown here is derived from an EMBL/GenBank/DDBJ whole genome shotgun (WGS) entry which is preliminary data.</text>
</comment>
<organism evidence="3 4">
    <name type="scientific">Purpureocillium lilacinum</name>
    <name type="common">Paecilomyces lilacinus</name>
    <dbReference type="NCBI Taxonomy" id="33203"/>
    <lineage>
        <taxon>Eukaryota</taxon>
        <taxon>Fungi</taxon>
        <taxon>Dikarya</taxon>
        <taxon>Ascomycota</taxon>
        <taxon>Pezizomycotina</taxon>
        <taxon>Sordariomycetes</taxon>
        <taxon>Hypocreomycetidae</taxon>
        <taxon>Hypocreales</taxon>
        <taxon>Ophiocordycipitaceae</taxon>
        <taxon>Purpureocillium</taxon>
    </lineage>
</organism>
<gene>
    <name evidence="3" type="ORF">VFPBJ_00383</name>
</gene>
<evidence type="ECO:0000313" key="4">
    <source>
        <dbReference type="Proteomes" id="UP000078240"/>
    </source>
</evidence>
<comment type="similarity">
    <text evidence="1">Belongs to the AB hydrolase superfamily. AB hydrolase 2 family.</text>
</comment>
<dbReference type="SUPFAM" id="SSF53474">
    <property type="entry name" value="alpha/beta-Hydrolases"/>
    <property type="match status" value="1"/>
</dbReference>
<dbReference type="InterPro" id="IPR003140">
    <property type="entry name" value="PLipase/COase/thioEstase"/>
</dbReference>
<dbReference type="PANTHER" id="PTHR10655">
    <property type="entry name" value="LYSOPHOSPHOLIPASE-RELATED"/>
    <property type="match status" value="1"/>
</dbReference>
<dbReference type="GO" id="GO:0005737">
    <property type="term" value="C:cytoplasm"/>
    <property type="evidence" value="ECO:0007669"/>
    <property type="project" value="TreeGrafter"/>
</dbReference>
<name>A0A179HA09_PURLI</name>
<dbReference type="InterPro" id="IPR050565">
    <property type="entry name" value="LYPA1-2/EST-like"/>
</dbReference>
<evidence type="ECO:0000313" key="3">
    <source>
        <dbReference type="EMBL" id="OAQ86343.1"/>
    </source>
</evidence>
<dbReference type="InterPro" id="IPR029058">
    <property type="entry name" value="AB_hydrolase_fold"/>
</dbReference>
<accession>A0A179HA09</accession>
<dbReference type="Gene3D" id="3.40.50.1820">
    <property type="entry name" value="alpha/beta hydrolase"/>
    <property type="match status" value="1"/>
</dbReference>
<dbReference type="GO" id="GO:0052689">
    <property type="term" value="F:carboxylic ester hydrolase activity"/>
    <property type="evidence" value="ECO:0007669"/>
    <property type="project" value="TreeGrafter"/>
</dbReference>
<dbReference type="GO" id="GO:0008474">
    <property type="term" value="F:palmitoyl-(protein) hydrolase activity"/>
    <property type="evidence" value="ECO:0007669"/>
    <property type="project" value="TreeGrafter"/>
</dbReference>
<protein>
    <submittedName>
        <fullName evidence="3">Phospholipase/carboxylesterase domain-containing protein</fullName>
    </submittedName>
</protein>
<evidence type="ECO:0000256" key="1">
    <source>
        <dbReference type="ARBA" id="ARBA00006499"/>
    </source>
</evidence>
<reference evidence="3 4" key="1">
    <citation type="submission" date="2016-01" db="EMBL/GenBank/DDBJ databases">
        <title>Biosynthesis of antibiotic leucinostatins and their inhibition on Phytophthora in bio-control Purpureocillium lilacinum.</title>
        <authorList>
            <person name="Wang G."/>
            <person name="Liu Z."/>
            <person name="Lin R."/>
            <person name="Li E."/>
            <person name="Mao Z."/>
            <person name="Ling J."/>
            <person name="Yin W."/>
            <person name="Xie B."/>
        </authorList>
    </citation>
    <scope>NUCLEOTIDE SEQUENCE [LARGE SCALE GENOMIC DNA]</scope>
    <source>
        <strain evidence="3">PLBJ-1</strain>
    </source>
</reference>
<dbReference type="PANTHER" id="PTHR10655:SF63">
    <property type="entry name" value="PHOSPHOLIPASE_CARBOXYLESTERASE_THIOESTERASE DOMAIN-CONTAINING PROTEIN"/>
    <property type="match status" value="1"/>
</dbReference>
<dbReference type="AlphaFoldDB" id="A0A179HA09"/>
<dbReference type="Pfam" id="PF02230">
    <property type="entry name" value="Abhydrolase_2"/>
    <property type="match status" value="1"/>
</dbReference>
<proteinExistence type="inferred from homology"/>